<organism evidence="1 2">
    <name type="scientific">Tetrahymena thermophila (strain SB210)</name>
    <dbReference type="NCBI Taxonomy" id="312017"/>
    <lineage>
        <taxon>Eukaryota</taxon>
        <taxon>Sar</taxon>
        <taxon>Alveolata</taxon>
        <taxon>Ciliophora</taxon>
        <taxon>Intramacronucleata</taxon>
        <taxon>Oligohymenophorea</taxon>
        <taxon>Hymenostomatida</taxon>
        <taxon>Tetrahymenina</taxon>
        <taxon>Tetrahymenidae</taxon>
        <taxon>Tetrahymena</taxon>
    </lineage>
</organism>
<evidence type="ECO:0000313" key="1">
    <source>
        <dbReference type="EMBL" id="EAR96917.2"/>
    </source>
</evidence>
<dbReference type="InParanoid" id="Q23KC6"/>
<sequence>MMLKTQRLYLIELQRQVLYYCTSCSSAPIKHQMNNSIQEQESNFARQAFFFKDVMLLETKNQHFKKVLFQIDAWQYCRKRVPQIGQLSSHLNMLPYKMNSSNLNFLLQSKKEEIKNEFHSIASRQTWQHSPECDQKRFSKREKDSYFLKRVDSGIAHKGFQFNENDTYRYTYWTQGQSEYSQFLSSKE</sequence>
<reference evidence="2" key="1">
    <citation type="journal article" date="2006" name="PLoS Biol.">
        <title>Macronuclear genome sequence of the ciliate Tetrahymena thermophila, a model eukaryote.</title>
        <authorList>
            <person name="Eisen J.A."/>
            <person name="Coyne R.S."/>
            <person name="Wu M."/>
            <person name="Wu D."/>
            <person name="Thiagarajan M."/>
            <person name="Wortman J.R."/>
            <person name="Badger J.H."/>
            <person name="Ren Q."/>
            <person name="Amedeo P."/>
            <person name="Jones K.M."/>
            <person name="Tallon L.J."/>
            <person name="Delcher A.L."/>
            <person name="Salzberg S.L."/>
            <person name="Silva J.C."/>
            <person name="Haas B.J."/>
            <person name="Majoros W.H."/>
            <person name="Farzad M."/>
            <person name="Carlton J.M."/>
            <person name="Smith R.K. Jr."/>
            <person name="Garg J."/>
            <person name="Pearlman R.E."/>
            <person name="Karrer K.M."/>
            <person name="Sun L."/>
            <person name="Manning G."/>
            <person name="Elde N.C."/>
            <person name="Turkewitz A.P."/>
            <person name="Asai D.J."/>
            <person name="Wilkes D.E."/>
            <person name="Wang Y."/>
            <person name="Cai H."/>
            <person name="Collins K."/>
            <person name="Stewart B.A."/>
            <person name="Lee S.R."/>
            <person name="Wilamowska K."/>
            <person name="Weinberg Z."/>
            <person name="Ruzzo W.L."/>
            <person name="Wloga D."/>
            <person name="Gaertig J."/>
            <person name="Frankel J."/>
            <person name="Tsao C.-C."/>
            <person name="Gorovsky M.A."/>
            <person name="Keeling P.J."/>
            <person name="Waller R.F."/>
            <person name="Patron N.J."/>
            <person name="Cherry J.M."/>
            <person name="Stover N.A."/>
            <person name="Krieger C.J."/>
            <person name="del Toro C."/>
            <person name="Ryder H.F."/>
            <person name="Williamson S.C."/>
            <person name="Barbeau R.A."/>
            <person name="Hamilton E.P."/>
            <person name="Orias E."/>
        </authorList>
    </citation>
    <scope>NUCLEOTIDE SEQUENCE [LARGE SCALE GENOMIC DNA]</scope>
    <source>
        <strain evidence="2">SB210</strain>
    </source>
</reference>
<dbReference type="GeneID" id="7844637"/>
<accession>Q23KC6</accession>
<gene>
    <name evidence="1" type="ORF">TTHERM_00194090</name>
</gene>
<dbReference type="AlphaFoldDB" id="Q23KC6"/>
<proteinExistence type="predicted"/>
<dbReference type="Proteomes" id="UP000009168">
    <property type="component" value="Unassembled WGS sequence"/>
</dbReference>
<dbReference type="HOGENOM" id="CLU_2431865_0_0_1"/>
<protein>
    <submittedName>
        <fullName evidence="1">Uncharacterized protein</fullName>
    </submittedName>
</protein>
<dbReference type="RefSeq" id="XP_001017162.2">
    <property type="nucleotide sequence ID" value="XM_001017162.2"/>
</dbReference>
<evidence type="ECO:0000313" key="2">
    <source>
        <dbReference type="Proteomes" id="UP000009168"/>
    </source>
</evidence>
<dbReference type="KEGG" id="tet:TTHERM_00194090"/>
<keyword evidence="2" id="KW-1185">Reference proteome</keyword>
<dbReference type="EMBL" id="GG662673">
    <property type="protein sequence ID" value="EAR96917.2"/>
    <property type="molecule type" value="Genomic_DNA"/>
</dbReference>
<name>Q23KC6_TETTS</name>